<feature type="domain" description="Bro-N" evidence="1">
    <location>
        <begin position="23"/>
        <end position="68"/>
    </location>
</feature>
<proteinExistence type="predicted"/>
<evidence type="ECO:0000313" key="3">
    <source>
        <dbReference type="Proteomes" id="UP000325440"/>
    </source>
</evidence>
<dbReference type="AlphaFoldDB" id="A0A5E4N2P3"/>
<sequence length="88" mass="9981">MSLVSEQFSFGGDVPFECYIYVVKKADGTEEFWFKGHDVADILDYEKPRDAINNNVYVAWRREWIDLQGANFGAPADGTNNVTTPNND</sequence>
<protein>
    <submittedName>
        <fullName evidence="2">BRO N-terminal domain</fullName>
    </submittedName>
</protein>
<evidence type="ECO:0000259" key="1">
    <source>
        <dbReference type="Pfam" id="PF02498"/>
    </source>
</evidence>
<name>A0A5E4N2P3_9HEMI</name>
<dbReference type="Proteomes" id="UP000325440">
    <property type="component" value="Unassembled WGS sequence"/>
</dbReference>
<accession>A0A5E4N2P3</accession>
<dbReference type="Pfam" id="PF02498">
    <property type="entry name" value="Bro-N"/>
    <property type="match status" value="1"/>
</dbReference>
<evidence type="ECO:0000313" key="2">
    <source>
        <dbReference type="EMBL" id="VVC37833.1"/>
    </source>
</evidence>
<dbReference type="InterPro" id="IPR003497">
    <property type="entry name" value="BRO_N_domain"/>
</dbReference>
<dbReference type="OrthoDB" id="7468926at2759"/>
<gene>
    <name evidence="2" type="ORF">CINCED_3A009196</name>
</gene>
<keyword evidence="3" id="KW-1185">Reference proteome</keyword>
<reference evidence="2 3" key="1">
    <citation type="submission" date="2019-08" db="EMBL/GenBank/DDBJ databases">
        <authorList>
            <person name="Alioto T."/>
            <person name="Alioto T."/>
            <person name="Gomez Garrido J."/>
        </authorList>
    </citation>
    <scope>NUCLEOTIDE SEQUENCE [LARGE SCALE GENOMIC DNA]</scope>
</reference>
<dbReference type="EMBL" id="CABPRJ010001455">
    <property type="protein sequence ID" value="VVC37833.1"/>
    <property type="molecule type" value="Genomic_DNA"/>
</dbReference>
<organism evidence="2 3">
    <name type="scientific">Cinara cedri</name>
    <dbReference type="NCBI Taxonomy" id="506608"/>
    <lineage>
        <taxon>Eukaryota</taxon>
        <taxon>Metazoa</taxon>
        <taxon>Ecdysozoa</taxon>
        <taxon>Arthropoda</taxon>
        <taxon>Hexapoda</taxon>
        <taxon>Insecta</taxon>
        <taxon>Pterygota</taxon>
        <taxon>Neoptera</taxon>
        <taxon>Paraneoptera</taxon>
        <taxon>Hemiptera</taxon>
        <taxon>Sternorrhyncha</taxon>
        <taxon>Aphidomorpha</taxon>
        <taxon>Aphidoidea</taxon>
        <taxon>Aphididae</taxon>
        <taxon>Lachninae</taxon>
        <taxon>Cinara</taxon>
    </lineage>
</organism>